<name>A0A482WY23_LAOST</name>
<reference evidence="1 2" key="1">
    <citation type="journal article" date="2017" name="Gigascience">
        <title>Genome sequence of the small brown planthopper, Laodelphax striatellus.</title>
        <authorList>
            <person name="Zhu J."/>
            <person name="Jiang F."/>
            <person name="Wang X."/>
            <person name="Yang P."/>
            <person name="Bao Y."/>
            <person name="Zhao W."/>
            <person name="Wang W."/>
            <person name="Lu H."/>
            <person name="Wang Q."/>
            <person name="Cui N."/>
            <person name="Li J."/>
            <person name="Chen X."/>
            <person name="Luo L."/>
            <person name="Yu J."/>
            <person name="Kang L."/>
            <person name="Cui F."/>
        </authorList>
    </citation>
    <scope>NUCLEOTIDE SEQUENCE [LARGE SCALE GENOMIC DNA]</scope>
    <source>
        <strain evidence="1">Lst14</strain>
    </source>
</reference>
<proteinExistence type="predicted"/>
<gene>
    <name evidence="1" type="ORF">LSTR_LSTR006470</name>
</gene>
<dbReference type="SMR" id="A0A482WY23"/>
<sequence length="200" mass="23290">MDPEIADRMHSPLSQSCCLSIRLGQLDHDMLEEAYERFFRSINELFNDFFPEKKLKCNSRPQKKSSTQPKRVNTWFSPELSMIRNFVLTVRDNYESTTCPRDKEKLHALYSKVRCMYKNKILNAKKCANVSDIENAPNPCKVAWNLIYRRRDPGRASKSTYEASPDEFNEFLLQNVKRIIVPVSNVNEGCELVALEEDNT</sequence>
<dbReference type="Proteomes" id="UP000291343">
    <property type="component" value="Unassembled WGS sequence"/>
</dbReference>
<evidence type="ECO:0000313" key="1">
    <source>
        <dbReference type="EMBL" id="RZF38071.1"/>
    </source>
</evidence>
<accession>A0A482WY23</accession>
<dbReference type="OrthoDB" id="6751393at2759"/>
<comment type="caution">
    <text evidence="1">The sequence shown here is derived from an EMBL/GenBank/DDBJ whole genome shotgun (WGS) entry which is preliminary data.</text>
</comment>
<dbReference type="AlphaFoldDB" id="A0A482WY23"/>
<organism evidence="1 2">
    <name type="scientific">Laodelphax striatellus</name>
    <name type="common">Small brown planthopper</name>
    <name type="synonym">Delphax striatella</name>
    <dbReference type="NCBI Taxonomy" id="195883"/>
    <lineage>
        <taxon>Eukaryota</taxon>
        <taxon>Metazoa</taxon>
        <taxon>Ecdysozoa</taxon>
        <taxon>Arthropoda</taxon>
        <taxon>Hexapoda</taxon>
        <taxon>Insecta</taxon>
        <taxon>Pterygota</taxon>
        <taxon>Neoptera</taxon>
        <taxon>Paraneoptera</taxon>
        <taxon>Hemiptera</taxon>
        <taxon>Auchenorrhyncha</taxon>
        <taxon>Fulgoroidea</taxon>
        <taxon>Delphacidae</taxon>
        <taxon>Criomorphinae</taxon>
        <taxon>Laodelphax</taxon>
    </lineage>
</organism>
<evidence type="ECO:0000313" key="2">
    <source>
        <dbReference type="Proteomes" id="UP000291343"/>
    </source>
</evidence>
<protein>
    <submittedName>
        <fullName evidence="1">Uncharacterized protein</fullName>
    </submittedName>
</protein>
<keyword evidence="2" id="KW-1185">Reference proteome</keyword>
<dbReference type="EMBL" id="QKKF02022824">
    <property type="protein sequence ID" value="RZF38071.1"/>
    <property type="molecule type" value="Genomic_DNA"/>
</dbReference>
<dbReference type="InParanoid" id="A0A482WY23"/>